<dbReference type="SUPFAM" id="SSF46689">
    <property type="entry name" value="Homeodomain-like"/>
    <property type="match status" value="1"/>
</dbReference>
<comment type="caution">
    <text evidence="7">The sequence shown here is derived from an EMBL/GenBank/DDBJ whole genome shotgun (WGS) entry which is preliminary data.</text>
</comment>
<dbReference type="PROSITE" id="PS00041">
    <property type="entry name" value="HTH_ARAC_FAMILY_1"/>
    <property type="match status" value="1"/>
</dbReference>
<dbReference type="InterPro" id="IPR037923">
    <property type="entry name" value="HTH-like"/>
</dbReference>
<dbReference type="InterPro" id="IPR050204">
    <property type="entry name" value="AraC_XylS_family_regulators"/>
</dbReference>
<dbReference type="AlphaFoldDB" id="A0A841B9N2"/>
<feature type="region of interest" description="Disordered" evidence="5">
    <location>
        <begin position="280"/>
        <end position="300"/>
    </location>
</feature>
<feature type="compositionally biased region" description="Pro residues" evidence="5">
    <location>
        <begin position="291"/>
        <end position="300"/>
    </location>
</feature>
<dbReference type="PROSITE" id="PS01124">
    <property type="entry name" value="HTH_ARAC_FAMILY_2"/>
    <property type="match status" value="1"/>
</dbReference>
<evidence type="ECO:0000256" key="5">
    <source>
        <dbReference type="SAM" id="MobiDB-lite"/>
    </source>
</evidence>
<keyword evidence="2 7" id="KW-0238">DNA-binding</keyword>
<accession>A0A841B9N2</accession>
<evidence type="ECO:0000313" key="8">
    <source>
        <dbReference type="Proteomes" id="UP000580861"/>
    </source>
</evidence>
<dbReference type="SUPFAM" id="SSF51215">
    <property type="entry name" value="Regulatory protein AraC"/>
    <property type="match status" value="1"/>
</dbReference>
<proteinExistence type="predicted"/>
<gene>
    <name evidence="7" type="ORF">HDA45_005680</name>
</gene>
<keyword evidence="3" id="KW-0010">Activator</keyword>
<dbReference type="InterPro" id="IPR018060">
    <property type="entry name" value="HTH_AraC"/>
</dbReference>
<name>A0A841B9N2_9PSEU</name>
<dbReference type="Pfam" id="PF02311">
    <property type="entry name" value="AraC_binding"/>
    <property type="match status" value="1"/>
</dbReference>
<dbReference type="Pfam" id="PF12833">
    <property type="entry name" value="HTH_18"/>
    <property type="match status" value="1"/>
</dbReference>
<evidence type="ECO:0000256" key="4">
    <source>
        <dbReference type="ARBA" id="ARBA00023163"/>
    </source>
</evidence>
<dbReference type="GO" id="GO:0043565">
    <property type="term" value="F:sequence-specific DNA binding"/>
    <property type="evidence" value="ECO:0007669"/>
    <property type="project" value="InterPro"/>
</dbReference>
<dbReference type="Proteomes" id="UP000580861">
    <property type="component" value="Unassembled WGS sequence"/>
</dbReference>
<feature type="domain" description="HTH araC/xylS-type" evidence="6">
    <location>
        <begin position="177"/>
        <end position="275"/>
    </location>
</feature>
<organism evidence="7 8">
    <name type="scientific">Amycolatopsis umgeniensis</name>
    <dbReference type="NCBI Taxonomy" id="336628"/>
    <lineage>
        <taxon>Bacteria</taxon>
        <taxon>Bacillati</taxon>
        <taxon>Actinomycetota</taxon>
        <taxon>Actinomycetes</taxon>
        <taxon>Pseudonocardiales</taxon>
        <taxon>Pseudonocardiaceae</taxon>
        <taxon>Amycolatopsis</taxon>
    </lineage>
</organism>
<dbReference type="EMBL" id="JACHMX010000001">
    <property type="protein sequence ID" value="MBB5855593.1"/>
    <property type="molecule type" value="Genomic_DNA"/>
</dbReference>
<evidence type="ECO:0000256" key="3">
    <source>
        <dbReference type="ARBA" id="ARBA00023159"/>
    </source>
</evidence>
<dbReference type="GO" id="GO:0003700">
    <property type="term" value="F:DNA-binding transcription factor activity"/>
    <property type="evidence" value="ECO:0007669"/>
    <property type="project" value="InterPro"/>
</dbReference>
<dbReference type="InterPro" id="IPR009057">
    <property type="entry name" value="Homeodomain-like_sf"/>
</dbReference>
<dbReference type="InterPro" id="IPR018062">
    <property type="entry name" value="HTH_AraC-typ_CS"/>
</dbReference>
<dbReference type="PRINTS" id="PR00032">
    <property type="entry name" value="HTHARAC"/>
</dbReference>
<keyword evidence="4" id="KW-0804">Transcription</keyword>
<evidence type="ECO:0000256" key="2">
    <source>
        <dbReference type="ARBA" id="ARBA00023125"/>
    </source>
</evidence>
<evidence type="ECO:0000313" key="7">
    <source>
        <dbReference type="EMBL" id="MBB5855593.1"/>
    </source>
</evidence>
<keyword evidence="1" id="KW-0805">Transcription regulation</keyword>
<sequence>MREDAGMGYRTWMRYFTPSAVHRRLGLVCLGVGLQHGVLPVVGPRVLDHYVAVVVSKGRGWFAVAGGERREVVAPALLWLVPGVGHHYAPDSAHGWEECFVDFDGSAVDAYVELGYVTPWEPVVPLGDVEVVRDIVSRIVRCARGGSPLAQVDASAAVHHLLVALRRARADRTPSGGSLLEALARDALLPISVAEIAARRGMTLPELRAAVRRSTESGLKDHLLTLRLNRAKELLATTRLPVQGVAQAIGYEDAAYFSRLFTRRVGVSPGRFRESRVQAVPGGWSSQIPSPDDPPLVPED</sequence>
<dbReference type="SMART" id="SM00342">
    <property type="entry name" value="HTH_ARAC"/>
    <property type="match status" value="1"/>
</dbReference>
<protein>
    <submittedName>
        <fullName evidence="7">AraC-like DNA-binding protein</fullName>
    </submittedName>
</protein>
<evidence type="ECO:0000259" key="6">
    <source>
        <dbReference type="PROSITE" id="PS01124"/>
    </source>
</evidence>
<dbReference type="InterPro" id="IPR020449">
    <property type="entry name" value="Tscrpt_reg_AraC-type_HTH"/>
</dbReference>
<reference evidence="7 8" key="1">
    <citation type="submission" date="2020-08" db="EMBL/GenBank/DDBJ databases">
        <title>Sequencing the genomes of 1000 actinobacteria strains.</title>
        <authorList>
            <person name="Klenk H.-P."/>
        </authorList>
    </citation>
    <scope>NUCLEOTIDE SEQUENCE [LARGE SCALE GENOMIC DNA]</scope>
    <source>
        <strain evidence="7 8">DSM 45272</strain>
    </source>
</reference>
<dbReference type="PANTHER" id="PTHR46796">
    <property type="entry name" value="HTH-TYPE TRANSCRIPTIONAL ACTIVATOR RHAS-RELATED"/>
    <property type="match status" value="1"/>
</dbReference>
<keyword evidence="8" id="KW-1185">Reference proteome</keyword>
<dbReference type="InterPro" id="IPR003313">
    <property type="entry name" value="AraC-bd"/>
</dbReference>
<evidence type="ECO:0000256" key="1">
    <source>
        <dbReference type="ARBA" id="ARBA00023015"/>
    </source>
</evidence>
<dbReference type="Gene3D" id="1.10.10.60">
    <property type="entry name" value="Homeodomain-like"/>
    <property type="match status" value="1"/>
</dbReference>
<dbReference type="PANTHER" id="PTHR46796:SF7">
    <property type="entry name" value="ARAC FAMILY TRANSCRIPTIONAL REGULATOR"/>
    <property type="match status" value="1"/>
</dbReference>